<keyword evidence="1" id="KW-0663">Pyridoxal phosphate</keyword>
<dbReference type="AlphaFoldDB" id="A0A4Y8X1Q1"/>
<evidence type="ECO:0000256" key="1">
    <source>
        <dbReference type="ARBA" id="ARBA00022898"/>
    </source>
</evidence>
<evidence type="ECO:0000256" key="2">
    <source>
        <dbReference type="ARBA" id="ARBA00023015"/>
    </source>
</evidence>
<dbReference type="GO" id="GO:0003677">
    <property type="term" value="F:DNA binding"/>
    <property type="evidence" value="ECO:0007669"/>
    <property type="project" value="UniProtKB-KW"/>
</dbReference>
<evidence type="ECO:0000313" key="5">
    <source>
        <dbReference type="EMBL" id="MBB4882033.1"/>
    </source>
</evidence>
<dbReference type="CDD" id="cd07377">
    <property type="entry name" value="WHTH_GntR"/>
    <property type="match status" value="1"/>
</dbReference>
<dbReference type="PROSITE" id="PS50949">
    <property type="entry name" value="HTH_GNTR"/>
    <property type="match status" value="1"/>
</dbReference>
<proteinExistence type="predicted"/>
<dbReference type="PANTHER" id="PTHR46577">
    <property type="entry name" value="HTH-TYPE TRANSCRIPTIONAL REGULATORY PROTEIN GABR"/>
    <property type="match status" value="1"/>
</dbReference>
<dbReference type="Pfam" id="PF00392">
    <property type="entry name" value="GntR"/>
    <property type="match status" value="1"/>
</dbReference>
<name>A0A4Y8X1Q1_9MICC</name>
<dbReference type="InterPro" id="IPR000524">
    <property type="entry name" value="Tscrpt_reg_HTH_GntR"/>
</dbReference>
<gene>
    <name evidence="5" type="ORF">BJ976_000384</name>
</gene>
<accession>A0A4Y8X1Q1</accession>
<protein>
    <submittedName>
        <fullName evidence="5">GntR family transcriptional regulator</fullName>
    </submittedName>
</protein>
<dbReference type="SMART" id="SM00345">
    <property type="entry name" value="HTH_GNTR"/>
    <property type="match status" value="1"/>
</dbReference>
<dbReference type="RefSeq" id="WP_135029778.1">
    <property type="nucleotide sequence ID" value="NZ_BMLA01000003.1"/>
</dbReference>
<keyword evidence="6" id="KW-1185">Reference proteome</keyword>
<dbReference type="SUPFAM" id="SSF46785">
    <property type="entry name" value="Winged helix' DNA-binding domain"/>
    <property type="match status" value="1"/>
</dbReference>
<dbReference type="GO" id="GO:0003700">
    <property type="term" value="F:DNA-binding transcription factor activity"/>
    <property type="evidence" value="ECO:0007669"/>
    <property type="project" value="InterPro"/>
</dbReference>
<evidence type="ECO:0000256" key="3">
    <source>
        <dbReference type="ARBA" id="ARBA00023125"/>
    </source>
</evidence>
<dbReference type="PANTHER" id="PTHR46577:SF1">
    <property type="entry name" value="HTH-TYPE TRANSCRIPTIONAL REGULATORY PROTEIN GABR"/>
    <property type="match status" value="1"/>
</dbReference>
<dbReference type="OrthoDB" id="4307011at2"/>
<sequence length="160" mass="16183">MTVSTHGTGESMRAPGPSPAAPSAASVADGAAGVVSASLPVVAVDGSLPAPPYRQIVDAVLAAVAAGHLARGDRLPPVRTLAGELGLAPNTVAKAYKDLEADGLLQGRGRAGTFVAAAADERADRARAAARTFADEVLDRLRLTPDEALDLVRSEAARRA</sequence>
<keyword evidence="3" id="KW-0238">DNA-binding</keyword>
<keyword evidence="2" id="KW-0805">Transcription regulation</keyword>
<organism evidence="5 6">
    <name type="scientific">Micrococcus flavus</name>
    <dbReference type="NCBI Taxonomy" id="384602"/>
    <lineage>
        <taxon>Bacteria</taxon>
        <taxon>Bacillati</taxon>
        <taxon>Actinomycetota</taxon>
        <taxon>Actinomycetes</taxon>
        <taxon>Micrococcales</taxon>
        <taxon>Micrococcaceae</taxon>
        <taxon>Micrococcus</taxon>
    </lineage>
</organism>
<evidence type="ECO:0000256" key="4">
    <source>
        <dbReference type="ARBA" id="ARBA00023163"/>
    </source>
</evidence>
<dbReference type="Proteomes" id="UP000560081">
    <property type="component" value="Unassembled WGS sequence"/>
</dbReference>
<dbReference type="InterPro" id="IPR036390">
    <property type="entry name" value="WH_DNA-bd_sf"/>
</dbReference>
<reference evidence="5 6" key="1">
    <citation type="submission" date="2020-08" db="EMBL/GenBank/DDBJ databases">
        <title>Sequencing the genomes of 1000 actinobacteria strains.</title>
        <authorList>
            <person name="Klenk H.-P."/>
        </authorList>
    </citation>
    <scope>NUCLEOTIDE SEQUENCE [LARGE SCALE GENOMIC DNA]</scope>
    <source>
        <strain evidence="5 6">DSM 19079</strain>
    </source>
</reference>
<dbReference type="EMBL" id="JACHMC010000001">
    <property type="protein sequence ID" value="MBB4882033.1"/>
    <property type="molecule type" value="Genomic_DNA"/>
</dbReference>
<dbReference type="Gene3D" id="1.10.10.10">
    <property type="entry name" value="Winged helix-like DNA-binding domain superfamily/Winged helix DNA-binding domain"/>
    <property type="match status" value="1"/>
</dbReference>
<evidence type="ECO:0000313" key="6">
    <source>
        <dbReference type="Proteomes" id="UP000560081"/>
    </source>
</evidence>
<comment type="caution">
    <text evidence="5">The sequence shown here is derived from an EMBL/GenBank/DDBJ whole genome shotgun (WGS) entry which is preliminary data.</text>
</comment>
<dbReference type="InterPro" id="IPR051446">
    <property type="entry name" value="HTH_trans_reg/aminotransferase"/>
</dbReference>
<dbReference type="InterPro" id="IPR036388">
    <property type="entry name" value="WH-like_DNA-bd_sf"/>
</dbReference>
<keyword evidence="4" id="KW-0804">Transcription</keyword>